<reference evidence="2 3" key="1">
    <citation type="journal article" date="2012" name="Proc. Natl. Acad. Sci. U.S.A.">
        <title>Genome and physiology of a model Epsilonproteobacterium responsible for sulfide detoxification in marine oxygen depletion zones.</title>
        <authorList>
            <person name="Grote J."/>
            <person name="Schott T."/>
            <person name="Bruckner C.G."/>
            <person name="Glockner F.O."/>
            <person name="Jost G."/>
            <person name="Teeling H."/>
            <person name="Labrenz M."/>
            <person name="Jurgens K."/>
        </authorList>
    </citation>
    <scope>NUCLEOTIDE SEQUENCE [LARGE SCALE GENOMIC DNA]</scope>
    <source>
        <strain evidence="2 3">GD1</strain>
    </source>
</reference>
<keyword evidence="3" id="KW-1185">Reference proteome</keyword>
<dbReference type="PATRIC" id="fig|929558.5.peg.2419"/>
<dbReference type="Proteomes" id="UP000006431">
    <property type="component" value="Unassembled WGS sequence"/>
</dbReference>
<protein>
    <submittedName>
        <fullName evidence="2">Uncharacterized protein</fullName>
    </submittedName>
</protein>
<feature type="compositionally biased region" description="Polar residues" evidence="1">
    <location>
        <begin position="159"/>
        <end position="171"/>
    </location>
</feature>
<dbReference type="HOGENOM" id="CLU_1562079_0_0_7"/>
<dbReference type="AlphaFoldDB" id="H1FZ68"/>
<accession>H1FZ68</accession>
<feature type="compositionally biased region" description="Basic and acidic residues" evidence="1">
    <location>
        <begin position="140"/>
        <end position="149"/>
    </location>
</feature>
<gene>
    <name evidence="2" type="ORF">SMGD1_2429</name>
</gene>
<evidence type="ECO:0000313" key="2">
    <source>
        <dbReference type="EMBL" id="EHP30952.1"/>
    </source>
</evidence>
<dbReference type="EMBL" id="AFRZ01000001">
    <property type="protein sequence ID" value="EHP30952.1"/>
    <property type="molecule type" value="Genomic_DNA"/>
</dbReference>
<sequence>MQIGFEEDSMFYKGPSVEVLLSTNDKHTYKLSIDGRFDYITLIHNKKLKFNLEPSSSVISIIRDDKQIQRITIDAKGTQKYYLEVIENTSAGFEIKQIEKQEEPKVKEAVVVKEVAQETQPVTQEKITVYKEIQQAKETGVKPEVKKEASTVVEKQADGETSFSYSRENGE</sequence>
<comment type="caution">
    <text evidence="2">The sequence shown here is derived from an EMBL/GenBank/DDBJ whole genome shotgun (WGS) entry which is preliminary data.</text>
</comment>
<organism evidence="2 3">
    <name type="scientific">Sulfurimonas gotlandica (strain DSM 19862 / JCM 16533 / GD1)</name>
    <dbReference type="NCBI Taxonomy" id="929558"/>
    <lineage>
        <taxon>Bacteria</taxon>
        <taxon>Pseudomonadati</taxon>
        <taxon>Campylobacterota</taxon>
        <taxon>Epsilonproteobacteria</taxon>
        <taxon>Campylobacterales</taxon>
        <taxon>Sulfurimonadaceae</taxon>
        <taxon>Sulfurimonas</taxon>
    </lineage>
</organism>
<dbReference type="STRING" id="929558.SMGD1_2429"/>
<evidence type="ECO:0000256" key="1">
    <source>
        <dbReference type="SAM" id="MobiDB-lite"/>
    </source>
</evidence>
<evidence type="ECO:0000313" key="3">
    <source>
        <dbReference type="Proteomes" id="UP000006431"/>
    </source>
</evidence>
<name>H1FZ68_SULGG</name>
<proteinExistence type="predicted"/>
<feature type="region of interest" description="Disordered" evidence="1">
    <location>
        <begin position="140"/>
        <end position="171"/>
    </location>
</feature>